<feature type="signal peptide" evidence="1">
    <location>
        <begin position="1"/>
        <end position="18"/>
    </location>
</feature>
<protein>
    <recommendedName>
        <fullName evidence="4">DUF4421 domain-containing protein</fullName>
    </recommendedName>
</protein>
<evidence type="ECO:0000256" key="1">
    <source>
        <dbReference type="SAM" id="SignalP"/>
    </source>
</evidence>
<organism evidence="2 3">
    <name type="scientific">Prevotella disiens</name>
    <dbReference type="NCBI Taxonomy" id="28130"/>
    <lineage>
        <taxon>Bacteria</taxon>
        <taxon>Pseudomonadati</taxon>
        <taxon>Bacteroidota</taxon>
        <taxon>Bacteroidia</taxon>
        <taxon>Bacteroidales</taxon>
        <taxon>Prevotellaceae</taxon>
        <taxon>Prevotella</taxon>
    </lineage>
</organism>
<evidence type="ECO:0000313" key="3">
    <source>
        <dbReference type="Proteomes" id="UP000254072"/>
    </source>
</evidence>
<name>A0A379DYE7_9BACT</name>
<dbReference type="Pfam" id="PF14391">
    <property type="entry name" value="DUF4421"/>
    <property type="match status" value="1"/>
</dbReference>
<evidence type="ECO:0000313" key="2">
    <source>
        <dbReference type="EMBL" id="SUB85435.1"/>
    </source>
</evidence>
<dbReference type="EMBL" id="UGTL01000001">
    <property type="protein sequence ID" value="SUB85435.1"/>
    <property type="molecule type" value="Genomic_DNA"/>
</dbReference>
<dbReference type="AlphaFoldDB" id="A0A379DYE7"/>
<dbReference type="Proteomes" id="UP000254072">
    <property type="component" value="Unassembled WGS sequence"/>
</dbReference>
<reference evidence="2 3" key="1">
    <citation type="submission" date="2018-06" db="EMBL/GenBank/DDBJ databases">
        <authorList>
            <consortium name="Pathogen Informatics"/>
            <person name="Doyle S."/>
        </authorList>
    </citation>
    <scope>NUCLEOTIDE SEQUENCE [LARGE SCALE GENOMIC DNA]</scope>
    <source>
        <strain evidence="2 3">NCTC11157</strain>
    </source>
</reference>
<evidence type="ECO:0008006" key="4">
    <source>
        <dbReference type="Google" id="ProtNLM"/>
    </source>
</evidence>
<sequence>MRFFLFIILLLQTLSSHATERVWNCADTIKWERPDTTKSFRQYLRKAKRMMKKMNDIDTNYIEPQRYNFTVMLQNTDNFEVYALNSKNGQSITFAPDPSIRIGPYVGWRWVFLGYTLDIKHPFATGSSNQKKELDLSIYSSKIGVDLYYRNTGNDYKIRRMNLGQGIDTSPMRGVDFNQLKSTVKGFNVYYIFNHRRFSYPAAFSQSTMQRKSAGSPLIGIGYTRHTLEINWPELYDEVAKRVDLSKFEGGIDSTLMVEKIRYTDISVNGGYAYNWVFAHNWLAAGSLTIGLAYKRNSGKIIEENFNLRNFISNNLNLDATARIGLVWNNMKWYAGMSAIMHAYNYRRDQFSSTNLFGNINFYVGMNFGKRNKSKKNKNKKQ</sequence>
<dbReference type="GeneID" id="91082357"/>
<keyword evidence="1" id="KW-0732">Signal</keyword>
<dbReference type="InterPro" id="IPR025535">
    <property type="entry name" value="DUF4421"/>
</dbReference>
<accession>A0A379DYE7</accession>
<dbReference type="OrthoDB" id="975269at2"/>
<gene>
    <name evidence="2" type="ORF">NCTC11157_01159</name>
</gene>
<feature type="chain" id="PRO_5016822233" description="DUF4421 domain-containing protein" evidence="1">
    <location>
        <begin position="19"/>
        <end position="382"/>
    </location>
</feature>
<proteinExistence type="predicted"/>
<dbReference type="RefSeq" id="WP_021670054.1">
    <property type="nucleotide sequence ID" value="NZ_CAMPVB010000017.1"/>
</dbReference>